<evidence type="ECO:0000313" key="2">
    <source>
        <dbReference type="EMBL" id="WNO52373.1"/>
    </source>
</evidence>
<dbReference type="InterPro" id="IPR011050">
    <property type="entry name" value="Pectin_lyase_fold/virulence"/>
</dbReference>
<feature type="signal peptide" evidence="1">
    <location>
        <begin position="1"/>
        <end position="26"/>
    </location>
</feature>
<dbReference type="Proteomes" id="UP001302249">
    <property type="component" value="Chromosome"/>
</dbReference>
<dbReference type="EMBL" id="CP135076">
    <property type="protein sequence ID" value="WNO52373.1"/>
    <property type="molecule type" value="Genomic_DNA"/>
</dbReference>
<dbReference type="RefSeq" id="WP_313912751.1">
    <property type="nucleotide sequence ID" value="NZ_CP135076.1"/>
</dbReference>
<dbReference type="SUPFAM" id="SSF51126">
    <property type="entry name" value="Pectin lyase-like"/>
    <property type="match status" value="1"/>
</dbReference>
<gene>
    <name evidence="2" type="ORF">RPR59_07740</name>
</gene>
<accession>A0ABZ0B658</accession>
<dbReference type="PANTHER" id="PTHR36453">
    <property type="entry name" value="SECRETED PROTEIN-RELATED"/>
    <property type="match status" value="1"/>
</dbReference>
<name>A0ABZ0B658_9SPHN</name>
<keyword evidence="1" id="KW-0732">Signal</keyword>
<feature type="chain" id="PRO_5047235250" evidence="1">
    <location>
        <begin position="27"/>
        <end position="679"/>
    </location>
</feature>
<sequence length="679" mass="74409">MKHFRHAGLPGGVALALLFTPLPAVAQDNSPLILHVAPASDGKGAGDAAHPLHSLARAQEEIRRESENRDITVRLADGVYRLDAPLVMGTADGGRDGHSVTWTTEPGARPILSGGIPVSGWALHDAERNIYVADVPRGVDARQLWVNGKIAPRAGIEIARDAVRFTQTGLEIVDPKLRYLADLPQQKRIEVEGTGYFTDRFAPVDHIDGTTITMQQPAWDNNLWGYDTLADPVSPEHSHLYLLNSLAFLQKPDQWYVDPEHGRLYYRPPDGVDPNRLSITLPRLDHLLSIAGTYDPVRNLTFRGIQFSHTSWLGPLTNRGYANQQSGSYLGDAAADYPDDTLESCSFGCRAFETMRNEWSQLPAAVQVARAENVRFDRNVFAHLGQVALGIGMDMGANASHIGLGAQHISVTSNLFTDLAGGAIIAGGVRREAHHPSDPRLVNRDIRIANNRVKSVSREFKDNSAILTTYVDGATIVHNDVSDTPYDAIGTGLGWGYMDVGGNPRYRAGMHGYDNTGNAEYQLPTTLRNTLVAGNRLHDVKQLFVDGGAIYNLSANPHSQIRENYMYDLHGHIGLYLDEGSRGIHVERNVVDGTGRWLNNNTVKSANPMRITIDNKAIGNWHNSDEIGGQWIVYQNDLILDDHPVAGDDWPAEARAVMQASGIEPGKEPPELPAREGAR</sequence>
<protein>
    <submittedName>
        <fullName evidence="2">Right-handed parallel beta-helix repeat-containing protein</fullName>
    </submittedName>
</protein>
<keyword evidence="3" id="KW-1185">Reference proteome</keyword>
<organism evidence="2 3">
    <name type="scientific">Stakelama saccharophila</name>
    <dbReference type="NCBI Taxonomy" id="3075605"/>
    <lineage>
        <taxon>Bacteria</taxon>
        <taxon>Pseudomonadati</taxon>
        <taxon>Pseudomonadota</taxon>
        <taxon>Alphaproteobacteria</taxon>
        <taxon>Sphingomonadales</taxon>
        <taxon>Sphingomonadaceae</taxon>
        <taxon>Stakelama</taxon>
    </lineage>
</organism>
<reference evidence="2 3" key="1">
    <citation type="submission" date="2023-09" db="EMBL/GenBank/DDBJ databases">
        <authorList>
            <person name="Rey-Velasco X."/>
        </authorList>
    </citation>
    <scope>NUCLEOTIDE SEQUENCE [LARGE SCALE GENOMIC DNA]</scope>
    <source>
        <strain evidence="2 3">W311</strain>
    </source>
</reference>
<proteinExistence type="predicted"/>
<dbReference type="PANTHER" id="PTHR36453:SF1">
    <property type="entry name" value="RIGHT HANDED BETA HELIX DOMAIN-CONTAINING PROTEIN"/>
    <property type="match status" value="1"/>
</dbReference>
<dbReference type="InterPro" id="IPR012334">
    <property type="entry name" value="Pectin_lyas_fold"/>
</dbReference>
<evidence type="ECO:0000256" key="1">
    <source>
        <dbReference type="SAM" id="SignalP"/>
    </source>
</evidence>
<dbReference type="Gene3D" id="2.160.20.10">
    <property type="entry name" value="Single-stranded right-handed beta-helix, Pectin lyase-like"/>
    <property type="match status" value="2"/>
</dbReference>
<evidence type="ECO:0000313" key="3">
    <source>
        <dbReference type="Proteomes" id="UP001302249"/>
    </source>
</evidence>